<accession>A0A9D4F445</accession>
<evidence type="ECO:0000256" key="1">
    <source>
        <dbReference type="SAM" id="MobiDB-lite"/>
    </source>
</evidence>
<protein>
    <submittedName>
        <fullName evidence="2">Uncharacterized protein</fullName>
    </submittedName>
</protein>
<reference evidence="2" key="1">
    <citation type="journal article" date="2019" name="bioRxiv">
        <title>The Genome of the Zebra Mussel, Dreissena polymorpha: A Resource for Invasive Species Research.</title>
        <authorList>
            <person name="McCartney M.A."/>
            <person name="Auch B."/>
            <person name="Kono T."/>
            <person name="Mallez S."/>
            <person name="Zhang Y."/>
            <person name="Obille A."/>
            <person name="Becker A."/>
            <person name="Abrahante J.E."/>
            <person name="Garbe J."/>
            <person name="Badalamenti J.P."/>
            <person name="Herman A."/>
            <person name="Mangelson H."/>
            <person name="Liachko I."/>
            <person name="Sullivan S."/>
            <person name="Sone E.D."/>
            <person name="Koren S."/>
            <person name="Silverstein K.A.T."/>
            <person name="Beckman K.B."/>
            <person name="Gohl D.M."/>
        </authorList>
    </citation>
    <scope>NUCLEOTIDE SEQUENCE</scope>
    <source>
        <strain evidence="2">Duluth1</strain>
        <tissue evidence="2">Whole animal</tissue>
    </source>
</reference>
<dbReference type="AlphaFoldDB" id="A0A9D4F445"/>
<keyword evidence="3" id="KW-1185">Reference proteome</keyword>
<sequence length="64" mass="7540">MLMAHDGQRTTDKKQSQKLIMSTLCSGELKREVSEDAERRVKEIQMELSQKNDKRWTGKKTTYH</sequence>
<dbReference type="EMBL" id="JAIWYP010000008">
    <property type="protein sequence ID" value="KAH3790633.1"/>
    <property type="molecule type" value="Genomic_DNA"/>
</dbReference>
<gene>
    <name evidence="2" type="ORF">DPMN_168838</name>
</gene>
<comment type="caution">
    <text evidence="2">The sequence shown here is derived from an EMBL/GenBank/DDBJ whole genome shotgun (WGS) entry which is preliminary data.</text>
</comment>
<name>A0A9D4F445_DREPO</name>
<evidence type="ECO:0000313" key="3">
    <source>
        <dbReference type="Proteomes" id="UP000828390"/>
    </source>
</evidence>
<organism evidence="2 3">
    <name type="scientific">Dreissena polymorpha</name>
    <name type="common">Zebra mussel</name>
    <name type="synonym">Mytilus polymorpha</name>
    <dbReference type="NCBI Taxonomy" id="45954"/>
    <lineage>
        <taxon>Eukaryota</taxon>
        <taxon>Metazoa</taxon>
        <taxon>Spiralia</taxon>
        <taxon>Lophotrochozoa</taxon>
        <taxon>Mollusca</taxon>
        <taxon>Bivalvia</taxon>
        <taxon>Autobranchia</taxon>
        <taxon>Heteroconchia</taxon>
        <taxon>Euheterodonta</taxon>
        <taxon>Imparidentia</taxon>
        <taxon>Neoheterodontei</taxon>
        <taxon>Myida</taxon>
        <taxon>Dreissenoidea</taxon>
        <taxon>Dreissenidae</taxon>
        <taxon>Dreissena</taxon>
    </lineage>
</organism>
<dbReference type="Proteomes" id="UP000828390">
    <property type="component" value="Unassembled WGS sequence"/>
</dbReference>
<reference evidence="2" key="2">
    <citation type="submission" date="2020-11" db="EMBL/GenBank/DDBJ databases">
        <authorList>
            <person name="McCartney M.A."/>
            <person name="Auch B."/>
            <person name="Kono T."/>
            <person name="Mallez S."/>
            <person name="Becker A."/>
            <person name="Gohl D.M."/>
            <person name="Silverstein K.A.T."/>
            <person name="Koren S."/>
            <person name="Bechman K.B."/>
            <person name="Herman A."/>
            <person name="Abrahante J.E."/>
            <person name="Garbe J."/>
        </authorList>
    </citation>
    <scope>NUCLEOTIDE SEQUENCE</scope>
    <source>
        <strain evidence="2">Duluth1</strain>
        <tissue evidence="2">Whole animal</tissue>
    </source>
</reference>
<evidence type="ECO:0000313" key="2">
    <source>
        <dbReference type="EMBL" id="KAH3790633.1"/>
    </source>
</evidence>
<feature type="region of interest" description="Disordered" evidence="1">
    <location>
        <begin position="44"/>
        <end position="64"/>
    </location>
</feature>
<feature type="compositionally biased region" description="Basic and acidic residues" evidence="1">
    <location>
        <begin position="44"/>
        <end position="56"/>
    </location>
</feature>
<proteinExistence type="predicted"/>